<feature type="binding site" evidence="16">
    <location>
        <position position="100"/>
    </location>
    <ligand>
        <name>substrate</name>
    </ligand>
</feature>
<protein>
    <recommendedName>
        <fullName evidence="15 16">Type III pantothenate kinase</fullName>
        <ecNumber evidence="6 16">2.7.1.33</ecNumber>
    </recommendedName>
    <alternativeName>
        <fullName evidence="16">PanK-III</fullName>
    </alternativeName>
    <alternativeName>
        <fullName evidence="16">Pantothenic acid kinase</fullName>
    </alternativeName>
</protein>
<evidence type="ECO:0000313" key="18">
    <source>
        <dbReference type="EMBL" id="AUX19903.1"/>
    </source>
</evidence>
<comment type="caution">
    <text evidence="16">Lacks conserved residue(s) required for the propagation of feature annotation.</text>
</comment>
<comment type="subcellular location">
    <subcellularLocation>
        <location evidence="3 16">Cytoplasm</location>
    </subcellularLocation>
</comment>
<comment type="similarity">
    <text evidence="14 16">Belongs to the type III pantothenate kinase family.</text>
</comment>
<reference evidence="18 19" key="1">
    <citation type="submission" date="2015-09" db="EMBL/GenBank/DDBJ databases">
        <title>Sorangium comparison.</title>
        <authorList>
            <person name="Zaburannyi N."/>
            <person name="Bunk B."/>
            <person name="Overmann J."/>
            <person name="Mueller R."/>
        </authorList>
    </citation>
    <scope>NUCLEOTIDE SEQUENCE [LARGE SCALE GENOMIC DNA]</scope>
    <source>
        <strain evidence="18 19">So ceGT47</strain>
    </source>
</reference>
<dbReference type="UniPathway" id="UPA00241">
    <property type="reaction ID" value="UER00352"/>
</dbReference>
<feature type="binding site" evidence="16">
    <location>
        <begin position="6"/>
        <end position="13"/>
    </location>
    <ligand>
        <name>ATP</name>
        <dbReference type="ChEBI" id="CHEBI:30616"/>
    </ligand>
</feature>
<feature type="binding site" evidence="16">
    <location>
        <position position="153"/>
    </location>
    <ligand>
        <name>K(+)</name>
        <dbReference type="ChEBI" id="CHEBI:29103"/>
    </ligand>
</feature>
<feature type="binding site" evidence="16">
    <location>
        <begin position="107"/>
        <end position="110"/>
    </location>
    <ligand>
        <name>substrate</name>
    </ligand>
</feature>
<dbReference type="RefSeq" id="WP_129344693.1">
    <property type="nucleotide sequence ID" value="NZ_CP012670.1"/>
</dbReference>
<evidence type="ECO:0000256" key="17">
    <source>
        <dbReference type="SAM" id="MobiDB-lite"/>
    </source>
</evidence>
<comment type="catalytic activity">
    <reaction evidence="1 16">
        <text>(R)-pantothenate + ATP = (R)-4'-phosphopantothenate + ADP + H(+)</text>
        <dbReference type="Rhea" id="RHEA:16373"/>
        <dbReference type="ChEBI" id="CHEBI:10986"/>
        <dbReference type="ChEBI" id="CHEBI:15378"/>
        <dbReference type="ChEBI" id="CHEBI:29032"/>
        <dbReference type="ChEBI" id="CHEBI:30616"/>
        <dbReference type="ChEBI" id="CHEBI:456216"/>
        <dbReference type="EC" id="2.7.1.33"/>
    </reaction>
</comment>
<dbReference type="CDD" id="cd24015">
    <property type="entry name" value="ASKHA_NBD_PanK-III"/>
    <property type="match status" value="1"/>
</dbReference>
<comment type="cofactor">
    <cofactor evidence="2">
        <name>K(+)</name>
        <dbReference type="ChEBI" id="CHEBI:29103"/>
    </cofactor>
</comment>
<evidence type="ECO:0000256" key="3">
    <source>
        <dbReference type="ARBA" id="ARBA00004496"/>
    </source>
</evidence>
<gene>
    <name evidence="18" type="primary">coaA</name>
    <name evidence="16" type="synonym">coaX</name>
    <name evidence="18" type="ORF">SOCEGT47_003570</name>
</gene>
<dbReference type="SUPFAM" id="SSF53067">
    <property type="entry name" value="Actin-like ATPase domain"/>
    <property type="match status" value="2"/>
</dbReference>
<name>A0A4P2PU61_SORCE</name>
<dbReference type="GO" id="GO:0046872">
    <property type="term" value="F:metal ion binding"/>
    <property type="evidence" value="ECO:0007669"/>
    <property type="project" value="UniProtKB-KW"/>
</dbReference>
<feature type="binding site" evidence="16">
    <location>
        <position position="156"/>
    </location>
    <ligand>
        <name>ATP</name>
        <dbReference type="ChEBI" id="CHEBI:30616"/>
    </ligand>
</feature>
<feature type="compositionally biased region" description="Basic and acidic residues" evidence="17">
    <location>
        <begin position="134"/>
        <end position="143"/>
    </location>
</feature>
<keyword evidence="10 16" id="KW-0418">Kinase</keyword>
<keyword evidence="8 16" id="KW-0808">Transferase</keyword>
<keyword evidence="9 16" id="KW-0547">Nucleotide-binding</keyword>
<dbReference type="GO" id="GO:0004594">
    <property type="term" value="F:pantothenate kinase activity"/>
    <property type="evidence" value="ECO:0007669"/>
    <property type="project" value="UniProtKB-UniRule"/>
</dbReference>
<dbReference type="Gene3D" id="3.30.420.40">
    <property type="match status" value="2"/>
</dbReference>
<evidence type="ECO:0000256" key="8">
    <source>
        <dbReference type="ARBA" id="ARBA00022679"/>
    </source>
</evidence>
<dbReference type="InterPro" id="IPR004619">
    <property type="entry name" value="Type_III_PanK"/>
</dbReference>
<dbReference type="EC" id="2.7.1.33" evidence="6 16"/>
<comment type="pathway">
    <text evidence="4 16">Cofactor biosynthesis; coenzyme A biosynthesis; CoA from (R)-pantothenate: step 1/5.</text>
</comment>
<dbReference type="Proteomes" id="UP000295781">
    <property type="component" value="Chromosome"/>
</dbReference>
<evidence type="ECO:0000256" key="11">
    <source>
        <dbReference type="ARBA" id="ARBA00022840"/>
    </source>
</evidence>
<dbReference type="EMBL" id="CP012670">
    <property type="protein sequence ID" value="AUX19903.1"/>
    <property type="molecule type" value="Genomic_DNA"/>
</dbReference>
<evidence type="ECO:0000256" key="7">
    <source>
        <dbReference type="ARBA" id="ARBA00022490"/>
    </source>
</evidence>
<evidence type="ECO:0000256" key="9">
    <source>
        <dbReference type="ARBA" id="ARBA00022741"/>
    </source>
</evidence>
<keyword evidence="12 16" id="KW-0630">Potassium</keyword>
<organism evidence="18 19">
    <name type="scientific">Sorangium cellulosum</name>
    <name type="common">Polyangium cellulosum</name>
    <dbReference type="NCBI Taxonomy" id="56"/>
    <lineage>
        <taxon>Bacteria</taxon>
        <taxon>Pseudomonadati</taxon>
        <taxon>Myxococcota</taxon>
        <taxon>Polyangia</taxon>
        <taxon>Polyangiales</taxon>
        <taxon>Polyangiaceae</taxon>
        <taxon>Sorangium</taxon>
    </lineage>
</organism>
<evidence type="ECO:0000256" key="15">
    <source>
        <dbReference type="ARBA" id="ARBA00040883"/>
    </source>
</evidence>
<evidence type="ECO:0000256" key="14">
    <source>
        <dbReference type="ARBA" id="ARBA00038036"/>
    </source>
</evidence>
<evidence type="ECO:0000256" key="13">
    <source>
        <dbReference type="ARBA" id="ARBA00022993"/>
    </source>
</evidence>
<dbReference type="GO" id="GO:0005524">
    <property type="term" value="F:ATP binding"/>
    <property type="evidence" value="ECO:0007669"/>
    <property type="project" value="UniProtKB-UniRule"/>
</dbReference>
<dbReference type="Pfam" id="PF03309">
    <property type="entry name" value="Pan_kinase"/>
    <property type="match status" value="2"/>
</dbReference>
<feature type="region of interest" description="Disordered" evidence="17">
    <location>
        <begin position="123"/>
        <end position="144"/>
    </location>
</feature>
<evidence type="ECO:0000256" key="16">
    <source>
        <dbReference type="HAMAP-Rule" id="MF_01274"/>
    </source>
</evidence>
<accession>A0A4P2PU61</accession>
<evidence type="ECO:0000256" key="1">
    <source>
        <dbReference type="ARBA" id="ARBA00001206"/>
    </source>
</evidence>
<proteinExistence type="inferred from homology"/>
<dbReference type="PANTHER" id="PTHR34265">
    <property type="entry name" value="TYPE III PANTOTHENATE KINASE"/>
    <property type="match status" value="1"/>
</dbReference>
<comment type="function">
    <text evidence="16">Catalyzes the phosphorylation of pantothenate (Pan), the first step in CoA biosynthesis.</text>
</comment>
<dbReference type="InterPro" id="IPR043129">
    <property type="entry name" value="ATPase_NBD"/>
</dbReference>
<evidence type="ECO:0000256" key="5">
    <source>
        <dbReference type="ARBA" id="ARBA00011738"/>
    </source>
</evidence>
<dbReference type="NCBIfam" id="TIGR00671">
    <property type="entry name" value="baf"/>
    <property type="match status" value="2"/>
</dbReference>
<comment type="cofactor">
    <cofactor evidence="16">
        <name>NH4(+)</name>
        <dbReference type="ChEBI" id="CHEBI:28938"/>
    </cofactor>
    <cofactor evidence="16">
        <name>K(+)</name>
        <dbReference type="ChEBI" id="CHEBI:29103"/>
    </cofactor>
    <text evidence="16">A monovalent cation. Ammonium or potassium.</text>
</comment>
<evidence type="ECO:0000256" key="4">
    <source>
        <dbReference type="ARBA" id="ARBA00005225"/>
    </source>
</evidence>
<dbReference type="HAMAP" id="MF_01274">
    <property type="entry name" value="Pantothen_kinase_3"/>
    <property type="match status" value="1"/>
</dbReference>
<evidence type="ECO:0000256" key="10">
    <source>
        <dbReference type="ARBA" id="ARBA00022777"/>
    </source>
</evidence>
<dbReference type="AlphaFoldDB" id="A0A4P2PU61"/>
<dbReference type="PANTHER" id="PTHR34265:SF1">
    <property type="entry name" value="TYPE III PANTOTHENATE KINASE"/>
    <property type="match status" value="1"/>
</dbReference>
<keyword evidence="11 16" id="KW-0067">ATP-binding</keyword>
<keyword evidence="13 16" id="KW-0173">Coenzyme A biosynthesis</keyword>
<keyword evidence="16" id="KW-0479">Metal-binding</keyword>
<evidence type="ECO:0000256" key="6">
    <source>
        <dbReference type="ARBA" id="ARBA00012102"/>
    </source>
</evidence>
<evidence type="ECO:0000313" key="19">
    <source>
        <dbReference type="Proteomes" id="UP000295781"/>
    </source>
</evidence>
<sequence>MLLAIDVGNTNISFGVLEGEVLRHHLRCESARARTADEYAVLVRQMLELRGVPLARIDSAIIASVVPPLTDTMVGLVERAFGIEPLVVGPGIKTGMAILYENPREVGADRIVNAVAAHEWAQKSPGPRAGARGEAAEPGRGEHAGTPGVIVVDFGTATTFDCVTPRGEYLGGVIAPGIQISAEALFSRAARLSRVEIALPPRVVGRNPVHSMQSGIVYGYAGLVDGLVARLRRELGYPCRVVATGGLARLIAPQTESIEAVDDDLTLTGLRLLYERNSAPAVPASPAARGGSPD</sequence>
<dbReference type="OrthoDB" id="9804707at2"/>
<dbReference type="GO" id="GO:0005737">
    <property type="term" value="C:cytoplasm"/>
    <property type="evidence" value="ECO:0007669"/>
    <property type="project" value="UniProtKB-SubCell"/>
</dbReference>
<keyword evidence="7 16" id="KW-0963">Cytoplasm</keyword>
<evidence type="ECO:0000256" key="12">
    <source>
        <dbReference type="ARBA" id="ARBA00022958"/>
    </source>
</evidence>
<comment type="subunit">
    <text evidence="5 16">Homodimer.</text>
</comment>
<evidence type="ECO:0000256" key="2">
    <source>
        <dbReference type="ARBA" id="ARBA00001958"/>
    </source>
</evidence>
<feature type="active site" description="Proton acceptor" evidence="16">
    <location>
        <position position="109"/>
    </location>
</feature>
<dbReference type="GO" id="GO:0015937">
    <property type="term" value="P:coenzyme A biosynthetic process"/>
    <property type="evidence" value="ECO:0007669"/>
    <property type="project" value="UniProtKB-UniRule"/>
</dbReference>